<name>A0ABS0I1K6_9BACT</name>
<dbReference type="Gene3D" id="3.40.50.720">
    <property type="entry name" value="NAD(P)-binding Rossmann-like Domain"/>
    <property type="match status" value="1"/>
</dbReference>
<comment type="similarity">
    <text evidence="1 3">Belongs to the short-chain dehydrogenases/reductases (SDR) family.</text>
</comment>
<dbReference type="PRINTS" id="PR00080">
    <property type="entry name" value="SDRFAMILY"/>
</dbReference>
<dbReference type="Proteomes" id="UP000618931">
    <property type="component" value="Unassembled WGS sequence"/>
</dbReference>
<keyword evidence="6" id="KW-1185">Reference proteome</keyword>
<sequence>MNNVWFITGSARGLGRSLTEAVLAHGDRVAATARHPEQLADLVARHGAQVLPLALDVTHPAQITAAVAAAVAHFGRLDVVVNNAGFGITGAAEAYTDEQVRSQLETNLYAPIAITRAVLPYLRRQRSGHILQISSVGGRVGNAGVSVYQAAKFGLGGFSEALAKEVAPLGIRVTSVEPGGFRTDWAGASMTFAPAIEGYDLVAQRAEFFASGNFVPVGDPAKGAQVLINLVAHPHPPVHLVLGSEAAAMLRQADADRQAEFEQWLPVTLSTDHDEADAGNFLQTAMGQSLLAEQQNARGAE</sequence>
<comment type="caution">
    <text evidence="5">The sequence shown here is derived from an EMBL/GenBank/DDBJ whole genome shotgun (WGS) entry which is preliminary data.</text>
</comment>
<evidence type="ECO:0000259" key="4">
    <source>
        <dbReference type="SMART" id="SM00822"/>
    </source>
</evidence>
<dbReference type="InterPro" id="IPR036291">
    <property type="entry name" value="NAD(P)-bd_dom_sf"/>
</dbReference>
<dbReference type="InterPro" id="IPR051911">
    <property type="entry name" value="SDR_oxidoreductase"/>
</dbReference>
<dbReference type="CDD" id="cd05374">
    <property type="entry name" value="17beta-HSD-like_SDR_c"/>
    <property type="match status" value="1"/>
</dbReference>
<dbReference type="SUPFAM" id="SSF51735">
    <property type="entry name" value="NAD(P)-binding Rossmann-fold domains"/>
    <property type="match status" value="1"/>
</dbReference>
<reference evidence="5 6" key="1">
    <citation type="submission" date="2020-11" db="EMBL/GenBank/DDBJ databases">
        <authorList>
            <person name="Kim M.K."/>
        </authorList>
    </citation>
    <scope>NUCLEOTIDE SEQUENCE [LARGE SCALE GENOMIC DNA]</scope>
    <source>
        <strain evidence="5 6">BT662</strain>
    </source>
</reference>
<protein>
    <submittedName>
        <fullName evidence="5">SDR family NAD(P)-dependent oxidoreductase</fullName>
    </submittedName>
</protein>
<dbReference type="PANTHER" id="PTHR43976">
    <property type="entry name" value="SHORT CHAIN DEHYDROGENASE"/>
    <property type="match status" value="1"/>
</dbReference>
<evidence type="ECO:0000313" key="6">
    <source>
        <dbReference type="Proteomes" id="UP000618931"/>
    </source>
</evidence>
<evidence type="ECO:0000256" key="3">
    <source>
        <dbReference type="RuleBase" id="RU000363"/>
    </source>
</evidence>
<dbReference type="Pfam" id="PF00106">
    <property type="entry name" value="adh_short"/>
    <property type="match status" value="1"/>
</dbReference>
<dbReference type="InterPro" id="IPR057326">
    <property type="entry name" value="KR_dom"/>
</dbReference>
<feature type="domain" description="Ketoreductase" evidence="4">
    <location>
        <begin position="3"/>
        <end position="188"/>
    </location>
</feature>
<dbReference type="NCBIfam" id="NF006114">
    <property type="entry name" value="PRK08263.1"/>
    <property type="match status" value="1"/>
</dbReference>
<keyword evidence="2" id="KW-0560">Oxidoreductase</keyword>
<proteinExistence type="inferred from homology"/>
<dbReference type="PRINTS" id="PR00081">
    <property type="entry name" value="GDHRDH"/>
</dbReference>
<accession>A0ABS0I1K6</accession>
<evidence type="ECO:0000313" key="5">
    <source>
        <dbReference type="EMBL" id="MBF9220777.1"/>
    </source>
</evidence>
<dbReference type="RefSeq" id="WP_196292211.1">
    <property type="nucleotide sequence ID" value="NZ_JADQDM010000002.1"/>
</dbReference>
<dbReference type="NCBIfam" id="NF004824">
    <property type="entry name" value="PRK06180.1"/>
    <property type="match status" value="1"/>
</dbReference>
<dbReference type="PANTHER" id="PTHR43976:SF16">
    <property type="entry name" value="SHORT-CHAIN DEHYDROGENASE_REDUCTASE FAMILY PROTEIN"/>
    <property type="match status" value="1"/>
</dbReference>
<dbReference type="EMBL" id="JADQDM010000002">
    <property type="protein sequence ID" value="MBF9220777.1"/>
    <property type="molecule type" value="Genomic_DNA"/>
</dbReference>
<evidence type="ECO:0000256" key="2">
    <source>
        <dbReference type="ARBA" id="ARBA00023002"/>
    </source>
</evidence>
<dbReference type="SMART" id="SM00822">
    <property type="entry name" value="PKS_KR"/>
    <property type="match status" value="1"/>
</dbReference>
<dbReference type="InterPro" id="IPR002347">
    <property type="entry name" value="SDR_fam"/>
</dbReference>
<organism evidence="5 6">
    <name type="scientific">Hymenobacter ruricola</name>
    <dbReference type="NCBI Taxonomy" id="2791023"/>
    <lineage>
        <taxon>Bacteria</taxon>
        <taxon>Pseudomonadati</taxon>
        <taxon>Bacteroidota</taxon>
        <taxon>Cytophagia</taxon>
        <taxon>Cytophagales</taxon>
        <taxon>Hymenobacteraceae</taxon>
        <taxon>Hymenobacter</taxon>
    </lineage>
</organism>
<gene>
    <name evidence="5" type="ORF">I2H31_06640</name>
</gene>
<evidence type="ECO:0000256" key="1">
    <source>
        <dbReference type="ARBA" id="ARBA00006484"/>
    </source>
</evidence>